<comment type="subcellular location">
    <subcellularLocation>
        <location evidence="1 9">Cytoplasm</location>
    </subcellularLocation>
</comment>
<dbReference type="GO" id="GO:0050560">
    <property type="term" value="F:aspartate-tRNA(Asn) ligase activity"/>
    <property type="evidence" value="ECO:0007669"/>
    <property type="project" value="UniProtKB-EC"/>
</dbReference>
<evidence type="ECO:0000256" key="1">
    <source>
        <dbReference type="ARBA" id="ARBA00004496"/>
    </source>
</evidence>
<dbReference type="InterPro" id="IPR004365">
    <property type="entry name" value="NA-bd_OB_tRNA"/>
</dbReference>
<dbReference type="Gene3D" id="3.30.930.10">
    <property type="entry name" value="Bira Bifunctional Protein, Domain 2"/>
    <property type="match status" value="1"/>
</dbReference>
<dbReference type="CDD" id="cd04100">
    <property type="entry name" value="Asp_Lys_Asn_RS_N"/>
    <property type="match status" value="1"/>
</dbReference>
<feature type="binding site" evidence="9">
    <location>
        <position position="356"/>
    </location>
    <ligand>
        <name>L-aspartate</name>
        <dbReference type="ChEBI" id="CHEBI:29991"/>
    </ligand>
</feature>
<dbReference type="NCBIfam" id="NF003483">
    <property type="entry name" value="PRK05159.1"/>
    <property type="match status" value="1"/>
</dbReference>
<dbReference type="InterPro" id="IPR002312">
    <property type="entry name" value="Asp/Asn-tRNA-synth_IIb"/>
</dbReference>
<feature type="binding site" evidence="9">
    <location>
        <position position="164"/>
    </location>
    <ligand>
        <name>L-aspartate</name>
        <dbReference type="ChEBI" id="CHEBI:29991"/>
    </ligand>
</feature>
<dbReference type="InterPro" id="IPR012340">
    <property type="entry name" value="NA-bd_OB-fold"/>
</dbReference>
<name>A0ABW1YA74_9DEIO</name>
<dbReference type="InterPro" id="IPR006195">
    <property type="entry name" value="aa-tRNA-synth_II"/>
</dbReference>
<dbReference type="PANTHER" id="PTHR43450">
    <property type="entry name" value="ASPARTYL-TRNA SYNTHETASE"/>
    <property type="match status" value="1"/>
</dbReference>
<dbReference type="InterPro" id="IPR004364">
    <property type="entry name" value="Aa-tRNA-synt_II"/>
</dbReference>
<keyword evidence="3 9" id="KW-0963">Cytoplasm</keyword>
<evidence type="ECO:0000256" key="6">
    <source>
        <dbReference type="ARBA" id="ARBA00022840"/>
    </source>
</evidence>
<feature type="binding site" evidence="9">
    <location>
        <position position="207"/>
    </location>
    <ligand>
        <name>L-aspartate</name>
        <dbReference type="ChEBI" id="CHEBI:29991"/>
    </ligand>
</feature>
<feature type="binding site" evidence="9">
    <location>
        <begin position="207"/>
        <end position="209"/>
    </location>
    <ligand>
        <name>ATP</name>
        <dbReference type="ChEBI" id="CHEBI:30616"/>
    </ligand>
</feature>
<comment type="caution">
    <text evidence="11">The sequence shown here is derived from an EMBL/GenBank/DDBJ whole genome shotgun (WGS) entry which is preliminary data.</text>
</comment>
<comment type="caution">
    <text evidence="9">Lacks conserved residue(s) required for the propagation of feature annotation.</text>
</comment>
<evidence type="ECO:0000259" key="10">
    <source>
        <dbReference type="PROSITE" id="PS50862"/>
    </source>
</evidence>
<evidence type="ECO:0000256" key="9">
    <source>
        <dbReference type="HAMAP-Rule" id="MF_02075"/>
    </source>
</evidence>
<feature type="binding site" evidence="9">
    <location>
        <begin position="215"/>
        <end position="217"/>
    </location>
    <ligand>
        <name>ATP</name>
        <dbReference type="ChEBI" id="CHEBI:30616"/>
    </ligand>
</feature>
<feature type="binding site" evidence="9">
    <location>
        <position position="352"/>
    </location>
    <ligand>
        <name>L-aspartate</name>
        <dbReference type="ChEBI" id="CHEBI:29991"/>
    </ligand>
</feature>
<comment type="subunit">
    <text evidence="9">Homodimer.</text>
</comment>
<feature type="region of interest" description="Aspartate" evidence="9">
    <location>
        <begin position="186"/>
        <end position="189"/>
    </location>
</feature>
<dbReference type="Pfam" id="PF00152">
    <property type="entry name" value="tRNA-synt_2"/>
    <property type="match status" value="1"/>
</dbReference>
<evidence type="ECO:0000256" key="2">
    <source>
        <dbReference type="ARBA" id="ARBA00005312"/>
    </source>
</evidence>
<feature type="domain" description="Aminoacyl-transfer RNA synthetases class-II family profile" evidence="10">
    <location>
        <begin position="131"/>
        <end position="425"/>
    </location>
</feature>
<protein>
    <recommendedName>
        <fullName evidence="9">Aspartate--tRNA ligase</fullName>
        <ecNumber evidence="9">6.1.1.12</ecNumber>
    </recommendedName>
    <alternativeName>
        <fullName evidence="9">Aspartyl-tRNA synthetase</fullName>
        <shortName evidence="9">AspRS</shortName>
    </alternativeName>
</protein>
<organism evidence="11 12">
    <name type="scientific">Deinococcus lacus</name>
    <dbReference type="NCBI Taxonomy" id="392561"/>
    <lineage>
        <taxon>Bacteria</taxon>
        <taxon>Thermotogati</taxon>
        <taxon>Deinococcota</taxon>
        <taxon>Deinococci</taxon>
        <taxon>Deinococcales</taxon>
        <taxon>Deinococcaceae</taxon>
        <taxon>Deinococcus</taxon>
    </lineage>
</organism>
<proteinExistence type="inferred from homology"/>
<dbReference type="EC" id="6.1.1.12" evidence="9"/>
<keyword evidence="7 9" id="KW-0648">Protein biosynthesis</keyword>
<dbReference type="Proteomes" id="UP001596297">
    <property type="component" value="Unassembled WGS sequence"/>
</dbReference>
<dbReference type="SUPFAM" id="SSF55681">
    <property type="entry name" value="Class II aaRS and biotin synthetases"/>
    <property type="match status" value="1"/>
</dbReference>
<feature type="binding site" evidence="9">
    <location>
        <begin position="396"/>
        <end position="399"/>
    </location>
    <ligand>
        <name>ATP</name>
        <dbReference type="ChEBI" id="CHEBI:30616"/>
    </ligand>
</feature>
<feature type="binding site" evidence="9">
    <location>
        <position position="349"/>
    </location>
    <ligand>
        <name>ATP</name>
        <dbReference type="ChEBI" id="CHEBI:30616"/>
    </ligand>
</feature>
<dbReference type="HAMAP" id="MF_02075">
    <property type="entry name" value="Asp_tRNA_synth_type2"/>
    <property type="match status" value="1"/>
</dbReference>
<evidence type="ECO:0000313" key="11">
    <source>
        <dbReference type="EMBL" id="MFC6591161.1"/>
    </source>
</evidence>
<dbReference type="InterPro" id="IPR004523">
    <property type="entry name" value="Asp-tRNA_synthase_2"/>
</dbReference>
<comment type="function">
    <text evidence="9">Catalyzes the attachment of L-aspartate to tRNA(Asp) in a two-step reaction: L-aspartate is first activated by ATP to form Asp-AMP and then transferred to the acceptor end of tRNA(Asp).</text>
</comment>
<keyword evidence="6 9" id="KW-0067">ATP-binding</keyword>
<accession>A0ABW1YA74</accession>
<dbReference type="InterPro" id="IPR045864">
    <property type="entry name" value="aa-tRNA-synth_II/BPL/LPL"/>
</dbReference>
<reference evidence="12" key="1">
    <citation type="journal article" date="2019" name="Int. J. Syst. Evol. Microbiol.">
        <title>The Global Catalogue of Microorganisms (GCM) 10K type strain sequencing project: providing services to taxonomists for standard genome sequencing and annotation.</title>
        <authorList>
            <consortium name="The Broad Institute Genomics Platform"/>
            <consortium name="The Broad Institute Genome Sequencing Center for Infectious Disease"/>
            <person name="Wu L."/>
            <person name="Ma J."/>
        </authorList>
    </citation>
    <scope>NUCLEOTIDE SEQUENCE [LARGE SCALE GENOMIC DNA]</scope>
    <source>
        <strain evidence="12">CGMCC 1.15772</strain>
    </source>
</reference>
<dbReference type="PRINTS" id="PR01042">
    <property type="entry name" value="TRNASYNTHASP"/>
</dbReference>
<dbReference type="Pfam" id="PF01336">
    <property type="entry name" value="tRNA_anti-codon"/>
    <property type="match status" value="1"/>
</dbReference>
<keyword evidence="4 9" id="KW-0436">Ligase</keyword>
<evidence type="ECO:0000256" key="4">
    <source>
        <dbReference type="ARBA" id="ARBA00022598"/>
    </source>
</evidence>
<dbReference type="SUPFAM" id="SSF50249">
    <property type="entry name" value="Nucleic acid-binding proteins"/>
    <property type="match status" value="1"/>
</dbReference>
<comment type="catalytic activity">
    <reaction evidence="9">
        <text>tRNA(Asp) + L-aspartate + ATP = L-aspartyl-tRNA(Asp) + AMP + diphosphate</text>
        <dbReference type="Rhea" id="RHEA:19649"/>
        <dbReference type="Rhea" id="RHEA-COMP:9660"/>
        <dbReference type="Rhea" id="RHEA-COMP:9678"/>
        <dbReference type="ChEBI" id="CHEBI:29991"/>
        <dbReference type="ChEBI" id="CHEBI:30616"/>
        <dbReference type="ChEBI" id="CHEBI:33019"/>
        <dbReference type="ChEBI" id="CHEBI:78442"/>
        <dbReference type="ChEBI" id="CHEBI:78516"/>
        <dbReference type="ChEBI" id="CHEBI:456215"/>
        <dbReference type="EC" id="6.1.1.12"/>
    </reaction>
</comment>
<keyword evidence="8 9" id="KW-0030">Aminoacyl-tRNA synthetase</keyword>
<evidence type="ECO:0000256" key="3">
    <source>
        <dbReference type="ARBA" id="ARBA00022490"/>
    </source>
</evidence>
<dbReference type="PROSITE" id="PS50862">
    <property type="entry name" value="AA_TRNA_LIGASE_II"/>
    <property type="match status" value="1"/>
</dbReference>
<evidence type="ECO:0000256" key="5">
    <source>
        <dbReference type="ARBA" id="ARBA00022741"/>
    </source>
</evidence>
<evidence type="ECO:0000256" key="7">
    <source>
        <dbReference type="ARBA" id="ARBA00022917"/>
    </source>
</evidence>
<dbReference type="PANTHER" id="PTHR43450:SF1">
    <property type="entry name" value="ASPARTATE--TRNA LIGASE, CYTOPLASMIC"/>
    <property type="match status" value="1"/>
</dbReference>
<dbReference type="RefSeq" id="WP_380082170.1">
    <property type="nucleotide sequence ID" value="NZ_JBHSWD010000001.1"/>
</dbReference>
<dbReference type="EMBL" id="JBHSWD010000001">
    <property type="protein sequence ID" value="MFC6591161.1"/>
    <property type="molecule type" value="Genomic_DNA"/>
</dbReference>
<evidence type="ECO:0000313" key="12">
    <source>
        <dbReference type="Proteomes" id="UP001596297"/>
    </source>
</evidence>
<comment type="similarity">
    <text evidence="2 9">Belongs to the class-II aminoacyl-tRNA synthetase family. Type 2 subfamily.</text>
</comment>
<gene>
    <name evidence="9 11" type="primary">aspS</name>
    <name evidence="11" type="ORF">ACFP81_03365</name>
</gene>
<keyword evidence="5 9" id="KW-0547">Nucleotide-binding</keyword>
<dbReference type="Gene3D" id="2.40.50.140">
    <property type="entry name" value="Nucleic acid-binding proteins"/>
    <property type="match status" value="1"/>
</dbReference>
<evidence type="ECO:0000256" key="8">
    <source>
        <dbReference type="ARBA" id="ARBA00023146"/>
    </source>
</evidence>
<sequence>MSISSSSPALPRTLIRNLPQFEGQRVRLLGTLHTRRNLGGLQFLVLRDRSGTVQAVEQHLDLPSPESSLELWGTVVRAPKGGLEIQVEGLNTLSSAQTTPLEIPKLALVHQATALDWRGLTVRGLRERAILKILAAVLRGFRAALDAEDFTEISTPKLVSAGAEGGANLFALDYFGQAAYLAQSPQLYKQMMLGAFERVYEVGPVFRAEPHATSRHLNEYLSLDAELAYISSEEDVMELETRVLGRIVQEVSGCAAELDLLEAKLPEVPAQIPRITVADALELLRREYGYTQAGPDPDHEAERLLGEHFARAGSEWVFLTRFPASARPFYTYPEGEETRGFDLLFRGTEITSGGQRIHDYEQLRAATERSGLEASLQDYTEIFRYGMPPHGGFAIGAERLTALLLGLGNIRLARAFPRDCHRLTP</sequence>
<keyword evidence="12" id="KW-1185">Reference proteome</keyword>